<keyword evidence="1" id="KW-1133">Transmembrane helix</keyword>
<evidence type="ECO:0008006" key="4">
    <source>
        <dbReference type="Google" id="ProtNLM"/>
    </source>
</evidence>
<comment type="caution">
    <text evidence="2">The sequence shown here is derived from an EMBL/GenBank/DDBJ whole genome shotgun (WGS) entry which is preliminary data.</text>
</comment>
<dbReference type="Proteomes" id="UP001501407">
    <property type="component" value="Unassembled WGS sequence"/>
</dbReference>
<keyword evidence="3" id="KW-1185">Reference proteome</keyword>
<dbReference type="NCBIfam" id="TIGR02532">
    <property type="entry name" value="IV_pilin_GFxxxE"/>
    <property type="match status" value="1"/>
</dbReference>
<protein>
    <recommendedName>
        <fullName evidence="4">Type II secretion system protein</fullName>
    </recommendedName>
</protein>
<dbReference type="InterPro" id="IPR012902">
    <property type="entry name" value="N_methyl_site"/>
</dbReference>
<evidence type="ECO:0000313" key="3">
    <source>
        <dbReference type="Proteomes" id="UP001501407"/>
    </source>
</evidence>
<reference evidence="3" key="1">
    <citation type="journal article" date="2019" name="Int. J. Syst. Evol. Microbiol.">
        <title>The Global Catalogue of Microorganisms (GCM) 10K type strain sequencing project: providing services to taxonomists for standard genome sequencing and annotation.</title>
        <authorList>
            <consortium name="The Broad Institute Genomics Platform"/>
            <consortium name="The Broad Institute Genome Sequencing Center for Infectious Disease"/>
            <person name="Wu L."/>
            <person name="Ma J."/>
        </authorList>
    </citation>
    <scope>NUCLEOTIDE SEQUENCE [LARGE SCALE GENOMIC DNA]</scope>
    <source>
        <strain evidence="3">JCM 18959</strain>
    </source>
</reference>
<evidence type="ECO:0000256" key="1">
    <source>
        <dbReference type="SAM" id="Phobius"/>
    </source>
</evidence>
<dbReference type="RefSeq" id="WP_194415886.1">
    <property type="nucleotide sequence ID" value="NZ_BAABKZ010000005.1"/>
</dbReference>
<dbReference type="Pfam" id="PF07963">
    <property type="entry name" value="N_methyl"/>
    <property type="match status" value="1"/>
</dbReference>
<keyword evidence="1" id="KW-0472">Membrane</keyword>
<feature type="transmembrane region" description="Helical" evidence="1">
    <location>
        <begin position="30"/>
        <end position="51"/>
    </location>
</feature>
<keyword evidence="1" id="KW-0812">Transmembrane</keyword>
<organism evidence="2 3">
    <name type="scientific">Microbacterium yannicii</name>
    <dbReference type="NCBI Taxonomy" id="671622"/>
    <lineage>
        <taxon>Bacteria</taxon>
        <taxon>Bacillati</taxon>
        <taxon>Actinomycetota</taxon>
        <taxon>Actinomycetes</taxon>
        <taxon>Micrococcales</taxon>
        <taxon>Microbacteriaceae</taxon>
        <taxon>Microbacterium</taxon>
    </lineage>
</organism>
<sequence length="164" mass="16555">MVVPIAPRHPAPAGRGVDDGQQAGFSLVEMIVAMFLLAVLALAVLPLLIGVTRSGAVNEQVVAANALAAGRLATMRNAFPDDGDNACEGGAGSVRDSVQVDVPEPESGLLSAVHVGSCPPVFPGTVVVTSCVYEQDASPAADPASPCPRSNSLATLVTRVVVTS</sequence>
<name>A0ABP9MNQ5_9MICO</name>
<evidence type="ECO:0000313" key="2">
    <source>
        <dbReference type="EMBL" id="GAA5097101.1"/>
    </source>
</evidence>
<dbReference type="PROSITE" id="PS00409">
    <property type="entry name" value="PROKAR_NTER_METHYL"/>
    <property type="match status" value="1"/>
</dbReference>
<accession>A0ABP9MNQ5</accession>
<dbReference type="SUPFAM" id="SSF54523">
    <property type="entry name" value="Pili subunits"/>
    <property type="match status" value="1"/>
</dbReference>
<proteinExistence type="predicted"/>
<dbReference type="EMBL" id="BAABKZ010000005">
    <property type="protein sequence ID" value="GAA5097101.1"/>
    <property type="molecule type" value="Genomic_DNA"/>
</dbReference>
<gene>
    <name evidence="2" type="ORF">GCM10025760_30880</name>
</gene>
<dbReference type="InterPro" id="IPR045584">
    <property type="entry name" value="Pilin-like"/>
</dbReference>